<dbReference type="PROSITE" id="PS50928">
    <property type="entry name" value="ABC_TM1"/>
    <property type="match status" value="1"/>
</dbReference>
<feature type="transmembrane region" description="Helical" evidence="7">
    <location>
        <begin position="9"/>
        <end position="30"/>
    </location>
</feature>
<dbReference type="EMBL" id="JAUFPU010000003">
    <property type="protein sequence ID" value="MDN3575811.1"/>
    <property type="molecule type" value="Genomic_DNA"/>
</dbReference>
<feature type="domain" description="ABC transmembrane type-1" evidence="8">
    <location>
        <begin position="110"/>
        <end position="315"/>
    </location>
</feature>
<keyword evidence="6 7" id="KW-0472">Membrane</keyword>
<dbReference type="InterPro" id="IPR035906">
    <property type="entry name" value="MetI-like_sf"/>
</dbReference>
<dbReference type="Gene3D" id="1.10.3720.10">
    <property type="entry name" value="MetI-like"/>
    <property type="match status" value="1"/>
</dbReference>
<dbReference type="RefSeq" id="WP_290331447.1">
    <property type="nucleotide sequence ID" value="NZ_JAUFPU010000003.1"/>
</dbReference>
<evidence type="ECO:0000259" key="8">
    <source>
        <dbReference type="PROSITE" id="PS50928"/>
    </source>
</evidence>
<dbReference type="SUPFAM" id="SSF161098">
    <property type="entry name" value="MetI-like"/>
    <property type="match status" value="1"/>
</dbReference>
<dbReference type="Pfam" id="PF00528">
    <property type="entry name" value="BPD_transp_1"/>
    <property type="match status" value="1"/>
</dbReference>
<dbReference type="PANTHER" id="PTHR30465:SF0">
    <property type="entry name" value="OLIGOPEPTIDE TRANSPORT SYSTEM PERMEASE PROTEIN APPB"/>
    <property type="match status" value="1"/>
</dbReference>
<organism evidence="9 10">
    <name type="scientific">Chitinimonas viridis</name>
    <dbReference type="NCBI Taxonomy" id="664880"/>
    <lineage>
        <taxon>Bacteria</taxon>
        <taxon>Pseudomonadati</taxon>
        <taxon>Pseudomonadota</taxon>
        <taxon>Betaproteobacteria</taxon>
        <taxon>Neisseriales</taxon>
        <taxon>Chitinibacteraceae</taxon>
        <taxon>Chitinimonas</taxon>
    </lineage>
</organism>
<keyword evidence="2 7" id="KW-0813">Transport</keyword>
<comment type="caution">
    <text evidence="9">The sequence shown here is derived from an EMBL/GenBank/DDBJ whole genome shotgun (WGS) entry which is preliminary data.</text>
</comment>
<gene>
    <name evidence="9" type="ORF">QWZ03_03380</name>
</gene>
<name>A0ABT8B133_9NEIS</name>
<feature type="transmembrane region" description="Helical" evidence="7">
    <location>
        <begin position="145"/>
        <end position="168"/>
    </location>
</feature>
<keyword evidence="5 7" id="KW-1133">Transmembrane helix</keyword>
<dbReference type="InterPro" id="IPR000515">
    <property type="entry name" value="MetI-like"/>
</dbReference>
<evidence type="ECO:0000313" key="10">
    <source>
        <dbReference type="Proteomes" id="UP001180081"/>
    </source>
</evidence>
<feature type="transmembrane region" description="Helical" evidence="7">
    <location>
        <begin position="114"/>
        <end position="138"/>
    </location>
</feature>
<evidence type="ECO:0000313" key="9">
    <source>
        <dbReference type="EMBL" id="MDN3575811.1"/>
    </source>
</evidence>
<evidence type="ECO:0000256" key="4">
    <source>
        <dbReference type="ARBA" id="ARBA00022692"/>
    </source>
</evidence>
<dbReference type="InterPro" id="IPR045621">
    <property type="entry name" value="BPD_transp_1_N"/>
</dbReference>
<comment type="subcellular location">
    <subcellularLocation>
        <location evidence="1 7">Cell membrane</location>
        <topology evidence="1 7">Multi-pass membrane protein</topology>
    </subcellularLocation>
</comment>
<reference evidence="9" key="1">
    <citation type="journal article" date="2014" name="Int. J. Syst. Evol. Microbiol.">
        <title>Complete genome of a new Firmicutes species belonging to the dominant human colonic microbiota ('Ruminococcus bicirculans') reveals two chromosomes and a selective capacity to utilize plant glucans.</title>
        <authorList>
            <consortium name="NISC Comparative Sequencing Program"/>
            <person name="Wegmann U."/>
            <person name="Louis P."/>
            <person name="Goesmann A."/>
            <person name="Henrissat B."/>
            <person name="Duncan S.H."/>
            <person name="Flint H.J."/>
        </authorList>
    </citation>
    <scope>NUCLEOTIDE SEQUENCE</scope>
    <source>
        <strain evidence="9">CECT 7703</strain>
    </source>
</reference>
<dbReference type="Proteomes" id="UP001180081">
    <property type="component" value="Unassembled WGS sequence"/>
</dbReference>
<proteinExistence type="inferred from homology"/>
<evidence type="ECO:0000256" key="7">
    <source>
        <dbReference type="RuleBase" id="RU363032"/>
    </source>
</evidence>
<dbReference type="Pfam" id="PF19300">
    <property type="entry name" value="BPD_transp_1_N"/>
    <property type="match status" value="1"/>
</dbReference>
<keyword evidence="3" id="KW-1003">Cell membrane</keyword>
<evidence type="ECO:0000256" key="6">
    <source>
        <dbReference type="ARBA" id="ARBA00023136"/>
    </source>
</evidence>
<accession>A0ABT8B133</accession>
<keyword evidence="10" id="KW-1185">Reference proteome</keyword>
<comment type="similarity">
    <text evidence="7">Belongs to the binding-protein-dependent transport system permease family.</text>
</comment>
<dbReference type="CDD" id="cd06261">
    <property type="entry name" value="TM_PBP2"/>
    <property type="match status" value="1"/>
</dbReference>
<dbReference type="PANTHER" id="PTHR30465">
    <property type="entry name" value="INNER MEMBRANE ABC TRANSPORTER"/>
    <property type="match status" value="1"/>
</dbReference>
<evidence type="ECO:0000256" key="1">
    <source>
        <dbReference type="ARBA" id="ARBA00004651"/>
    </source>
</evidence>
<feature type="transmembrane region" description="Helical" evidence="7">
    <location>
        <begin position="247"/>
        <end position="272"/>
    </location>
</feature>
<reference evidence="9" key="2">
    <citation type="submission" date="2023-06" db="EMBL/GenBank/DDBJ databases">
        <authorList>
            <person name="Lucena T."/>
            <person name="Sun Q."/>
        </authorList>
    </citation>
    <scope>NUCLEOTIDE SEQUENCE</scope>
    <source>
        <strain evidence="9">CECT 7703</strain>
    </source>
</reference>
<keyword evidence="4 7" id="KW-0812">Transmembrane</keyword>
<protein>
    <submittedName>
        <fullName evidence="9">ABC transporter permease</fullName>
    </submittedName>
</protein>
<evidence type="ECO:0000256" key="5">
    <source>
        <dbReference type="ARBA" id="ARBA00022989"/>
    </source>
</evidence>
<evidence type="ECO:0000256" key="2">
    <source>
        <dbReference type="ARBA" id="ARBA00022448"/>
    </source>
</evidence>
<feature type="transmembrane region" description="Helical" evidence="7">
    <location>
        <begin position="188"/>
        <end position="205"/>
    </location>
</feature>
<evidence type="ECO:0000256" key="3">
    <source>
        <dbReference type="ARBA" id="ARBA00022475"/>
    </source>
</evidence>
<sequence length="325" mass="36107">MMTYLVRRTLYSILVLAGINLVTFFLFFSVNTPDDMARLQLGGKRVAQEAVERWKAERGYDQPLYFNAQAAGVGKLTQTVFFESSAKLLRLDFGKTNENRNMGWELGNRIGPTLALAIPILLISVTLSIILGLGLVFYRHTVLDTWGVVVLVGLMSTSSLFFIIMGQYLFAKLMVITPVSGFSPPPGMFKFLLLPVLVSVIAHLGPDTRLYRTLFLEELGKDYVRTARAKGVSEWAVLGRHVLRNSLIPIITSIGLLLPALLAGSILLETFFGIPGLGTFAVDGITSQDFSIVRAMVFFGSFLYVITYLLTDFAYAWSDPRVRLK</sequence>
<feature type="transmembrane region" description="Helical" evidence="7">
    <location>
        <begin position="292"/>
        <end position="317"/>
    </location>
</feature>